<evidence type="ECO:0000259" key="1">
    <source>
        <dbReference type="Pfam" id="PF14309"/>
    </source>
</evidence>
<reference evidence="2" key="1">
    <citation type="submission" date="2018-02" db="EMBL/GenBank/DDBJ databases">
        <title>Rhizophora mucronata_Transcriptome.</title>
        <authorList>
            <person name="Meera S.P."/>
            <person name="Sreeshan A."/>
            <person name="Augustine A."/>
        </authorList>
    </citation>
    <scope>NUCLEOTIDE SEQUENCE</scope>
    <source>
        <tissue evidence="2">Leaf</tissue>
    </source>
</reference>
<dbReference type="EMBL" id="GGEC01067955">
    <property type="protein sequence ID" value="MBX48439.1"/>
    <property type="molecule type" value="Transcribed_RNA"/>
</dbReference>
<dbReference type="PANTHER" id="PTHR47071">
    <property type="entry name" value="PROTEIN TRM32"/>
    <property type="match status" value="1"/>
</dbReference>
<dbReference type="InterPro" id="IPR025486">
    <property type="entry name" value="DUF4378"/>
</dbReference>
<name>A0A2P2P1A4_RHIMU</name>
<organism evidence="2">
    <name type="scientific">Rhizophora mucronata</name>
    <name type="common">Asiatic mangrove</name>
    <dbReference type="NCBI Taxonomy" id="61149"/>
    <lineage>
        <taxon>Eukaryota</taxon>
        <taxon>Viridiplantae</taxon>
        <taxon>Streptophyta</taxon>
        <taxon>Embryophyta</taxon>
        <taxon>Tracheophyta</taxon>
        <taxon>Spermatophyta</taxon>
        <taxon>Magnoliopsida</taxon>
        <taxon>eudicotyledons</taxon>
        <taxon>Gunneridae</taxon>
        <taxon>Pentapetalae</taxon>
        <taxon>rosids</taxon>
        <taxon>fabids</taxon>
        <taxon>Malpighiales</taxon>
        <taxon>Rhizophoraceae</taxon>
        <taxon>Rhizophora</taxon>
    </lineage>
</organism>
<accession>A0A2P2P1A4</accession>
<feature type="domain" description="DUF4378" evidence="1">
    <location>
        <begin position="252"/>
        <end position="413"/>
    </location>
</feature>
<sequence>MRRASPLHESLDRYARLFEYSSTQEAKWHQYQSKSLRLTSEDKFPSGGRRMKSFTRRLSLSDLDSICPLPNEILLDTANPFLPVRSAEDCHTNAESNSLQDMKLIRIPVDMKQTEALDIIEEAEHHYAVVERGNNSEDNEQSGCLVTSIDEETSTSHGLHDHTIEQVPHPGQEISSETLFKKDGQSLLIASEICYQDNMTGQTELPILQSTELGCGAIEDHVSDPSVNLGTAKTMVDGHFIGFGSNNQDDPEFSYVRDVLDISGFIEQGHIGTWDSLDQPLSRMLFKELEAHLHPELQLTEEDVNCNCNHRLLFDLVNELLLEIYGGSFAYFPKSFSLAQRACSLPKGNRIVEQVWKGISWYRNSSPETMDQSLDDIVGRDFEKGDAWMSLALDFEDVALELEDLIFDQLLDEAVCF</sequence>
<dbReference type="Pfam" id="PF14309">
    <property type="entry name" value="DUF4378"/>
    <property type="match status" value="1"/>
</dbReference>
<protein>
    <recommendedName>
        <fullName evidence="1">DUF4378 domain-containing protein</fullName>
    </recommendedName>
</protein>
<dbReference type="PANTHER" id="PTHR47071:SF2">
    <property type="entry name" value="PROTEIN TRM32"/>
    <property type="match status" value="1"/>
</dbReference>
<dbReference type="AlphaFoldDB" id="A0A2P2P1A4"/>
<dbReference type="InterPro" id="IPR044257">
    <property type="entry name" value="TRM32-like"/>
</dbReference>
<proteinExistence type="predicted"/>
<evidence type="ECO:0000313" key="2">
    <source>
        <dbReference type="EMBL" id="MBX48439.1"/>
    </source>
</evidence>